<evidence type="ECO:0000313" key="1">
    <source>
        <dbReference type="EMBL" id="QEK52705.1"/>
    </source>
</evidence>
<name>A0A5C0VJ22_9SPHI</name>
<organism evidence="1 2">
    <name type="scientific">Pedobacter aquae</name>
    <dbReference type="NCBI Taxonomy" id="2605747"/>
    <lineage>
        <taxon>Bacteria</taxon>
        <taxon>Pseudomonadati</taxon>
        <taxon>Bacteroidota</taxon>
        <taxon>Sphingobacteriia</taxon>
        <taxon>Sphingobacteriales</taxon>
        <taxon>Sphingobacteriaceae</taxon>
        <taxon>Pedobacter</taxon>
    </lineage>
</organism>
<gene>
    <name evidence="1" type="ORF">FYC62_14320</name>
</gene>
<sequence>MDFFYFRLIKSIEKLAEQKGLFRFSGKLGNTVGYTRGKKYVQRSKPASYQASEESIKSSLEFGYGSKACVLLKEAFKPLLLKSFKGTLHNRLAEVLRAVIRSGPLAIKGKRKIFDGDVSRLKAFEFNANIPFHKLCSKLPQVSLSATEVYLKLDTIVWQEHIQAPASATQVKIGLVCSFVNFNDDSYNSILVGAIKIKSGETLKGASLSIPIPQEEEMAMIIVANIYFESTNYGAEYIMGGKKFEAARIIEAVHFKDGKPYVFIQEDIPNPVKLIDQVKPDVFWDIEE</sequence>
<dbReference type="EMBL" id="CP043329">
    <property type="protein sequence ID" value="QEK52705.1"/>
    <property type="molecule type" value="Genomic_DNA"/>
</dbReference>
<protein>
    <submittedName>
        <fullName evidence="1">Uncharacterized protein</fullName>
    </submittedName>
</protein>
<dbReference type="Proteomes" id="UP000323653">
    <property type="component" value="Chromosome"/>
</dbReference>
<evidence type="ECO:0000313" key="2">
    <source>
        <dbReference type="Proteomes" id="UP000323653"/>
    </source>
</evidence>
<reference evidence="1 2" key="1">
    <citation type="submission" date="2019-08" db="EMBL/GenBank/DDBJ databases">
        <title>Pedobacter sp. nov., isolated from Han river, South Korea.</title>
        <authorList>
            <person name="Lee D.-H."/>
            <person name="Kim Y.-S."/>
            <person name="Hwang E.-M."/>
            <person name="Le Tran T.C."/>
            <person name="Cha C.-J."/>
        </authorList>
    </citation>
    <scope>NUCLEOTIDE SEQUENCE [LARGE SCALE GENOMIC DNA]</scope>
    <source>
        <strain evidence="1 2">CJ43</strain>
    </source>
</reference>
<dbReference type="RefSeq" id="WP_149075429.1">
    <property type="nucleotide sequence ID" value="NZ_CP043329.1"/>
</dbReference>
<dbReference type="AlphaFoldDB" id="A0A5C0VJ22"/>
<accession>A0A5C0VJ22</accession>
<proteinExistence type="predicted"/>
<keyword evidence="2" id="KW-1185">Reference proteome</keyword>
<dbReference type="KEGG" id="pej:FYC62_14320"/>